<name>F8L957_SIMNZ</name>
<protein>
    <recommendedName>
        <fullName evidence="3">AB hydrolase-1 domain-containing protein</fullName>
    </recommendedName>
</protein>
<dbReference type="Proteomes" id="UP000000496">
    <property type="component" value="Chromosome gsn.131"/>
</dbReference>
<dbReference type="SUPFAM" id="SSF53474">
    <property type="entry name" value="alpha/beta-Hydrolases"/>
    <property type="match status" value="1"/>
</dbReference>
<dbReference type="EMBL" id="FR872582">
    <property type="protein sequence ID" value="CCB89372.1"/>
    <property type="molecule type" value="Genomic_DNA"/>
</dbReference>
<organism evidence="1 2">
    <name type="scientific">Simkania negevensis (strain ATCC VR-1471 / DSM 27360 / Z)</name>
    <dbReference type="NCBI Taxonomy" id="331113"/>
    <lineage>
        <taxon>Bacteria</taxon>
        <taxon>Pseudomonadati</taxon>
        <taxon>Chlamydiota</taxon>
        <taxon>Chlamydiia</taxon>
        <taxon>Parachlamydiales</taxon>
        <taxon>Simkaniaceae</taxon>
        <taxon>Simkania</taxon>
    </lineage>
</organism>
<dbReference type="Gene3D" id="3.40.50.1820">
    <property type="entry name" value="alpha/beta hydrolase"/>
    <property type="match status" value="1"/>
</dbReference>
<sequence length="293" mass="33690">MIVQLWRKVVTVRKPTAIDSETLAMPLWELREPTTIWGEITHAIQSLYYGALARLVYFLRYYQWRQTANALAALLAETRSALFTGYWLSSGKEKTFQYYGLNPISLTEEQKEKPAILLLHGKGSNQAVWASLAKTFQEKGIPNVFTLNSYDGELTVEDVPLFEAKLNEIRHLYGAKMPRVIVIGHSRGAEFSLYAALPPETFKLDEGYCTQLKKWETFRPEIHKMIRLGSPLLPEEREQLPEEMLAKIYEIDGLRDLIIPDRSLTPYYQADCGHVELLYNQEVHQKIIQLVVG</sequence>
<dbReference type="KEGG" id="sng:SNE_A14950"/>
<gene>
    <name evidence="1" type="ordered locus">SNE_A14950</name>
</gene>
<proteinExistence type="predicted"/>
<evidence type="ECO:0000313" key="2">
    <source>
        <dbReference type="Proteomes" id="UP000000496"/>
    </source>
</evidence>
<dbReference type="STRING" id="331113.SNE_A14950"/>
<dbReference type="AlphaFoldDB" id="F8L957"/>
<keyword evidence="2" id="KW-1185">Reference proteome</keyword>
<reference evidence="1 2" key="2">
    <citation type="journal article" date="2011" name="Mol. Biol. Evol.">
        <title>Unity in variety--the pan-genome of the Chlamydiae.</title>
        <authorList>
            <person name="Collingro A."/>
            <person name="Tischler P."/>
            <person name="Weinmaier T."/>
            <person name="Penz T."/>
            <person name="Heinz E."/>
            <person name="Brunham R.C."/>
            <person name="Read T.D."/>
            <person name="Bavoil P.M."/>
            <person name="Sachse K."/>
            <person name="Kahane S."/>
            <person name="Friedman M.G."/>
            <person name="Rattei T."/>
            <person name="Myers G.S."/>
            <person name="Horn M."/>
        </authorList>
    </citation>
    <scope>NUCLEOTIDE SEQUENCE [LARGE SCALE GENOMIC DNA]</scope>
    <source>
        <strain evidence="2">ATCC VR-1471 / Z</strain>
    </source>
</reference>
<evidence type="ECO:0000313" key="1">
    <source>
        <dbReference type="EMBL" id="CCB89372.1"/>
    </source>
</evidence>
<dbReference type="eggNOG" id="COG1073">
    <property type="taxonomic scope" value="Bacteria"/>
</dbReference>
<dbReference type="HOGENOM" id="CLU_949623_0_0_0"/>
<dbReference type="InterPro" id="IPR029058">
    <property type="entry name" value="AB_hydrolase_fold"/>
</dbReference>
<evidence type="ECO:0008006" key="3">
    <source>
        <dbReference type="Google" id="ProtNLM"/>
    </source>
</evidence>
<accession>F8L957</accession>
<reference key="1">
    <citation type="journal article" date="2011" name="Mol. Biol. Evol.">
        <title>Unity in variety -- the pan-genome of the Chlamydiae.</title>
        <authorList>
            <person name="Collingro A."/>
            <person name="Tischler P."/>
            <person name="Weinmaier T."/>
            <person name="Penz T."/>
            <person name="Heinz E."/>
            <person name="Brunham R.C."/>
            <person name="Read T.D."/>
            <person name="Bavoil P.M."/>
            <person name="Sachse K."/>
            <person name="Kahane S."/>
            <person name="Friedman M.G."/>
            <person name="Rattei T."/>
            <person name="Myers G.S.A."/>
            <person name="Horn M."/>
        </authorList>
    </citation>
    <scope>NUCLEOTIDE SEQUENCE</scope>
    <source>
        <strain>Z</strain>
    </source>
</reference>